<accession>A0A3N2RHT2</accession>
<dbReference type="InterPro" id="IPR013545">
    <property type="entry name" value="T2SS_protein-GspG_C"/>
</dbReference>
<dbReference type="SUPFAM" id="SSF54523">
    <property type="entry name" value="Pili subunits"/>
    <property type="match status" value="1"/>
</dbReference>
<organism evidence="3 4">
    <name type="scientific">Lysobacter enzymogenes</name>
    <dbReference type="NCBI Taxonomy" id="69"/>
    <lineage>
        <taxon>Bacteria</taxon>
        <taxon>Pseudomonadati</taxon>
        <taxon>Pseudomonadota</taxon>
        <taxon>Gammaproteobacteria</taxon>
        <taxon>Lysobacterales</taxon>
        <taxon>Lysobacteraceae</taxon>
        <taxon>Lysobacter</taxon>
    </lineage>
</organism>
<dbReference type="AlphaFoldDB" id="A0A3N2RHT2"/>
<dbReference type="EMBL" id="RCTY01000024">
    <property type="protein sequence ID" value="ROU07008.1"/>
    <property type="molecule type" value="Genomic_DNA"/>
</dbReference>
<proteinExistence type="predicted"/>
<name>A0A3N2RHT2_LYSEN</name>
<sequence length="172" mass="18551">MNARWRKWVAGAAVAVGSVALVLGLLHALLAKHCTIHSRVRAQVAMVGEKVRAYRCEVGFLPGALSSLTAKDPPYGPYTDEHELIDGWGRALYYASDDRQGRFALFSLGRDGLPGGRDEDADIVFQGSLAPLSAQSWRRRGSPQETIDCGAYQAKPQPSLMPRPSGAGEGDD</sequence>
<evidence type="ECO:0000313" key="4">
    <source>
        <dbReference type="Proteomes" id="UP000275910"/>
    </source>
</evidence>
<dbReference type="RefSeq" id="WP_123647430.1">
    <property type="nucleotide sequence ID" value="NZ_RCTY01000024.1"/>
</dbReference>
<protein>
    <recommendedName>
        <fullName evidence="2">Type II secretion system protein GspG C-terminal domain-containing protein</fullName>
    </recommendedName>
</protein>
<reference evidence="3 4" key="1">
    <citation type="submission" date="2018-10" db="EMBL/GenBank/DDBJ databases">
        <title>The genome of Lysobacter enzymogenes OH11.</title>
        <authorList>
            <person name="Liu F."/>
            <person name="Zhao Y."/>
            <person name="Qian G."/>
            <person name="Chen Y."/>
            <person name="Xu H."/>
        </authorList>
    </citation>
    <scope>NUCLEOTIDE SEQUENCE [LARGE SCALE GENOMIC DNA]</scope>
    <source>
        <strain evidence="3 4">OH11</strain>
    </source>
</reference>
<evidence type="ECO:0000256" key="1">
    <source>
        <dbReference type="SAM" id="MobiDB-lite"/>
    </source>
</evidence>
<gene>
    <name evidence="3" type="ORF">D9T17_10860</name>
</gene>
<evidence type="ECO:0000313" key="3">
    <source>
        <dbReference type="EMBL" id="ROU07008.1"/>
    </source>
</evidence>
<comment type="caution">
    <text evidence="3">The sequence shown here is derived from an EMBL/GenBank/DDBJ whole genome shotgun (WGS) entry which is preliminary data.</text>
</comment>
<feature type="region of interest" description="Disordered" evidence="1">
    <location>
        <begin position="137"/>
        <end position="172"/>
    </location>
</feature>
<dbReference type="InterPro" id="IPR045584">
    <property type="entry name" value="Pilin-like"/>
</dbReference>
<evidence type="ECO:0000259" key="2">
    <source>
        <dbReference type="Pfam" id="PF08334"/>
    </source>
</evidence>
<feature type="domain" description="Type II secretion system protein GspG C-terminal" evidence="2">
    <location>
        <begin position="39"/>
        <end position="124"/>
    </location>
</feature>
<dbReference type="Proteomes" id="UP000275910">
    <property type="component" value="Unassembled WGS sequence"/>
</dbReference>
<dbReference type="Pfam" id="PF08334">
    <property type="entry name" value="T2SSG"/>
    <property type="match status" value="1"/>
</dbReference>
<dbReference type="Gene3D" id="3.30.700.10">
    <property type="entry name" value="Glycoprotein, Type 4 Pilin"/>
    <property type="match status" value="1"/>
</dbReference>